<keyword evidence="2" id="KW-1185">Reference proteome</keyword>
<sequence>MRNQVADLEQRERRCEKLLKTERYNQKTIQIVCESFWEREEFVQRLRRRSYERKVSPV</sequence>
<evidence type="ECO:0000313" key="2">
    <source>
        <dbReference type="Proteomes" id="UP000230423"/>
    </source>
</evidence>
<dbReference type="AlphaFoldDB" id="A0A2G9V0M8"/>
<proteinExistence type="predicted"/>
<dbReference type="Proteomes" id="UP000230423">
    <property type="component" value="Unassembled WGS sequence"/>
</dbReference>
<organism evidence="1 2">
    <name type="scientific">Teladorsagia circumcincta</name>
    <name type="common">Brown stomach worm</name>
    <name type="synonym">Ostertagia circumcincta</name>
    <dbReference type="NCBI Taxonomy" id="45464"/>
    <lineage>
        <taxon>Eukaryota</taxon>
        <taxon>Metazoa</taxon>
        <taxon>Ecdysozoa</taxon>
        <taxon>Nematoda</taxon>
        <taxon>Chromadorea</taxon>
        <taxon>Rhabditida</taxon>
        <taxon>Rhabditina</taxon>
        <taxon>Rhabditomorpha</taxon>
        <taxon>Strongyloidea</taxon>
        <taxon>Trichostrongylidae</taxon>
        <taxon>Teladorsagia</taxon>
    </lineage>
</organism>
<name>A0A2G9V0M8_TELCI</name>
<accession>A0A2G9V0M8</accession>
<dbReference type="OrthoDB" id="5827137at2759"/>
<gene>
    <name evidence="1" type="ORF">TELCIR_01999</name>
</gene>
<dbReference type="EMBL" id="KZ345091">
    <property type="protein sequence ID" value="PIO75956.1"/>
    <property type="molecule type" value="Genomic_DNA"/>
</dbReference>
<protein>
    <submittedName>
        <fullName evidence="1">Uncharacterized protein</fullName>
    </submittedName>
</protein>
<evidence type="ECO:0000313" key="1">
    <source>
        <dbReference type="EMBL" id="PIO75956.1"/>
    </source>
</evidence>
<reference evidence="1 2" key="1">
    <citation type="submission" date="2015-09" db="EMBL/GenBank/DDBJ databases">
        <title>Draft genome of the parasitic nematode Teladorsagia circumcincta isolate WARC Sus (inbred).</title>
        <authorList>
            <person name="Mitreva M."/>
        </authorList>
    </citation>
    <scope>NUCLEOTIDE SEQUENCE [LARGE SCALE GENOMIC DNA]</scope>
    <source>
        <strain evidence="1 2">S</strain>
    </source>
</reference>